<sequence>MLAAGGDLRSHEIRQEVLSRDLFAQHGNLLVDCIEKQQLLLGAMTRSAPDFRFHAVVIIHVVWGSACFVHQRSNIPRQGSRSGSSVLAPKHISGGRYFSQKTH</sequence>
<dbReference type="HOGENOM" id="CLU_2259077_0_0_4"/>
<gene>
    <name evidence="2" type="ordered locus">Reut_B5820</name>
</gene>
<protein>
    <submittedName>
        <fullName evidence="2">Uncharacterized protein</fullName>
    </submittedName>
</protein>
<dbReference type="EMBL" id="CP000091">
    <property type="protein sequence ID" value="AAZ65163.1"/>
    <property type="molecule type" value="Genomic_DNA"/>
</dbReference>
<dbReference type="KEGG" id="reu:Reut_B5820"/>
<organism evidence="2">
    <name type="scientific">Cupriavidus pinatubonensis (strain JMP 134 / LMG 1197)</name>
    <name type="common">Cupriavidus necator (strain JMP 134)</name>
    <dbReference type="NCBI Taxonomy" id="264198"/>
    <lineage>
        <taxon>Bacteria</taxon>
        <taxon>Pseudomonadati</taxon>
        <taxon>Pseudomonadota</taxon>
        <taxon>Betaproteobacteria</taxon>
        <taxon>Burkholderiales</taxon>
        <taxon>Burkholderiaceae</taxon>
        <taxon>Cupriavidus</taxon>
    </lineage>
</organism>
<dbReference type="AlphaFoldDB" id="Q46NX1"/>
<name>Q46NX1_CUPPJ</name>
<accession>Q46NX1</accession>
<reference evidence="2" key="1">
    <citation type="submission" date="2005-08" db="EMBL/GenBank/DDBJ databases">
        <title>Complete sequence of chromosome 2 of Ralstonia eutropha JMP134.</title>
        <authorList>
            <person name="Copeland A."/>
            <person name="Lucas S."/>
            <person name="Lapidus A."/>
            <person name="Barry K."/>
            <person name="Detter J.C."/>
            <person name="Glavina T."/>
            <person name="Hammon N."/>
            <person name="Israni S."/>
            <person name="Pitluck S."/>
            <person name="Goltsman E."/>
            <person name="Martinez M."/>
            <person name="Schmutz J."/>
            <person name="Larimer F."/>
            <person name="Land M."/>
            <person name="Lykidis A."/>
            <person name="Richardson P."/>
        </authorList>
    </citation>
    <scope>NUCLEOTIDE SEQUENCE [LARGE SCALE GENOMIC DNA]</scope>
    <source>
        <strain evidence="2">JMP134</strain>
    </source>
</reference>
<evidence type="ECO:0000313" key="2">
    <source>
        <dbReference type="EMBL" id="AAZ65163.1"/>
    </source>
</evidence>
<feature type="region of interest" description="Disordered" evidence="1">
    <location>
        <begin position="75"/>
        <end position="103"/>
    </location>
</feature>
<evidence type="ECO:0000256" key="1">
    <source>
        <dbReference type="SAM" id="MobiDB-lite"/>
    </source>
</evidence>
<feature type="compositionally biased region" description="Polar residues" evidence="1">
    <location>
        <begin position="75"/>
        <end position="85"/>
    </location>
</feature>
<proteinExistence type="predicted"/>